<evidence type="ECO:0000256" key="1">
    <source>
        <dbReference type="ARBA" id="ARBA00008026"/>
    </source>
</evidence>
<name>A0A543GEW3_9PSEU</name>
<dbReference type="FunFam" id="3.30.1330.10:FF:000003">
    <property type="entry name" value="Selenide, water dikinase"/>
    <property type="match status" value="1"/>
</dbReference>
<dbReference type="Proteomes" id="UP000319818">
    <property type="component" value="Unassembled WGS sequence"/>
</dbReference>
<dbReference type="EC" id="2.7.9.3" evidence="9"/>
<keyword evidence="2 9" id="KW-0808">Transferase</keyword>
<feature type="binding site" description="in other chain" evidence="9">
    <location>
        <begin position="53"/>
        <end position="55"/>
    </location>
    <ligand>
        <name>ATP</name>
        <dbReference type="ChEBI" id="CHEBI:30616"/>
        <note>ligand shared between dimeric partners</note>
    </ligand>
</feature>
<dbReference type="InterPro" id="IPR004536">
    <property type="entry name" value="SPS/SelD"/>
</dbReference>
<keyword evidence="13" id="KW-1185">Reference proteome</keyword>
<feature type="binding site" description="in other chain" evidence="9">
    <location>
        <position position="96"/>
    </location>
    <ligand>
        <name>ATP</name>
        <dbReference type="ChEBI" id="CHEBI:30616"/>
        <note>ligand shared between dimeric partners</note>
    </ligand>
</feature>
<dbReference type="NCBIfam" id="TIGR00476">
    <property type="entry name" value="selD"/>
    <property type="match status" value="1"/>
</dbReference>
<evidence type="ECO:0000256" key="9">
    <source>
        <dbReference type="HAMAP-Rule" id="MF_00625"/>
    </source>
</evidence>
<evidence type="ECO:0000256" key="8">
    <source>
        <dbReference type="ARBA" id="ARBA00023266"/>
    </source>
</evidence>
<feature type="binding site" description="in other chain" evidence="9">
    <location>
        <position position="73"/>
    </location>
    <ligand>
        <name>ATP</name>
        <dbReference type="ChEBI" id="CHEBI:30616"/>
        <note>ligand shared between dimeric partners</note>
    </ligand>
</feature>
<gene>
    <name evidence="9" type="primary">selD</name>
    <name evidence="12" type="ORF">FB388_1957</name>
</gene>
<keyword evidence="7 9" id="KW-0460">Magnesium</keyword>
<evidence type="ECO:0000259" key="10">
    <source>
        <dbReference type="Pfam" id="PF00586"/>
    </source>
</evidence>
<feature type="domain" description="PurM-like N-terminal" evidence="10">
    <location>
        <begin position="54"/>
        <end position="162"/>
    </location>
</feature>
<evidence type="ECO:0000259" key="11">
    <source>
        <dbReference type="Pfam" id="PF02769"/>
    </source>
</evidence>
<keyword evidence="3 9" id="KW-0479">Metal-binding</keyword>
<dbReference type="NCBIfam" id="NF002098">
    <property type="entry name" value="PRK00943.1"/>
    <property type="match status" value="1"/>
</dbReference>
<dbReference type="SUPFAM" id="SSF56042">
    <property type="entry name" value="PurM C-terminal domain-like"/>
    <property type="match status" value="1"/>
</dbReference>
<dbReference type="RefSeq" id="WP_142099556.1">
    <property type="nucleotide sequence ID" value="NZ_VFPH01000001.1"/>
</dbReference>
<dbReference type="Gene3D" id="3.30.1330.10">
    <property type="entry name" value="PurM-like, N-terminal domain"/>
    <property type="match status" value="1"/>
</dbReference>
<dbReference type="InterPro" id="IPR036676">
    <property type="entry name" value="PurM-like_C_sf"/>
</dbReference>
<evidence type="ECO:0000256" key="5">
    <source>
        <dbReference type="ARBA" id="ARBA00022777"/>
    </source>
</evidence>
<protein>
    <recommendedName>
        <fullName evidence="9">Selenide, water dikinase</fullName>
        <ecNumber evidence="9">2.7.9.3</ecNumber>
    </recommendedName>
    <alternativeName>
        <fullName evidence="9">Selenium donor protein</fullName>
    </alternativeName>
    <alternativeName>
        <fullName evidence="9">Selenophosphate synthase</fullName>
    </alternativeName>
</protein>
<evidence type="ECO:0000256" key="6">
    <source>
        <dbReference type="ARBA" id="ARBA00022840"/>
    </source>
</evidence>
<dbReference type="OrthoDB" id="9767928at2"/>
<dbReference type="HAMAP" id="MF_00625">
    <property type="entry name" value="SelD"/>
    <property type="match status" value="1"/>
</dbReference>
<dbReference type="Pfam" id="PF02769">
    <property type="entry name" value="AIRS_C"/>
    <property type="match status" value="1"/>
</dbReference>
<evidence type="ECO:0000256" key="4">
    <source>
        <dbReference type="ARBA" id="ARBA00022741"/>
    </source>
</evidence>
<evidence type="ECO:0000256" key="2">
    <source>
        <dbReference type="ARBA" id="ARBA00022679"/>
    </source>
</evidence>
<feature type="binding site" evidence="9">
    <location>
        <position position="232"/>
    </location>
    <ligand>
        <name>Mg(2+)</name>
        <dbReference type="ChEBI" id="CHEBI:18420"/>
    </ligand>
</feature>
<dbReference type="GO" id="GO:0004756">
    <property type="term" value="F:selenide, water dikinase activity"/>
    <property type="evidence" value="ECO:0007669"/>
    <property type="project" value="UniProtKB-UniRule"/>
</dbReference>
<evidence type="ECO:0000256" key="3">
    <source>
        <dbReference type="ARBA" id="ARBA00022723"/>
    </source>
</evidence>
<keyword evidence="5 9" id="KW-0418">Kinase</keyword>
<dbReference type="GO" id="GO:0005524">
    <property type="term" value="F:ATP binding"/>
    <property type="evidence" value="ECO:0007669"/>
    <property type="project" value="UniProtKB-UniRule"/>
</dbReference>
<keyword evidence="8 9" id="KW-0711">Selenium</keyword>
<comment type="catalytic activity">
    <reaction evidence="9">
        <text>hydrogenselenide + ATP + H2O = selenophosphate + AMP + phosphate + 2 H(+)</text>
        <dbReference type="Rhea" id="RHEA:18737"/>
        <dbReference type="ChEBI" id="CHEBI:15377"/>
        <dbReference type="ChEBI" id="CHEBI:15378"/>
        <dbReference type="ChEBI" id="CHEBI:16144"/>
        <dbReference type="ChEBI" id="CHEBI:29317"/>
        <dbReference type="ChEBI" id="CHEBI:30616"/>
        <dbReference type="ChEBI" id="CHEBI:43474"/>
        <dbReference type="ChEBI" id="CHEBI:456215"/>
        <dbReference type="EC" id="2.7.9.3"/>
    </reaction>
</comment>
<dbReference type="InterPro" id="IPR016188">
    <property type="entry name" value="PurM-like_N"/>
</dbReference>
<feature type="active site" evidence="9">
    <location>
        <position position="23"/>
    </location>
</feature>
<sequence length="353" mass="35789">MADAVARQADSERLTRFSHGAGCGCKIGPGRLAEILATVTPATHPDLIVGTETGDDAAVWRLDTDRALVATTDFFTPVVDDPRTWGRIAATNAVSDVYAMGGRPLFALNIVAWPSEVLPAEMLGEVLAGGADVGRECGFAVVGGHSIDDPEPKYGLAVVGEVHPDRILTNAGLRPCDALVLTKPLGVGIATTAVKAGTASDELLDAAVATMCTPNATAAAAALAAGSSGCTDVTGFGLLGHLRKMAAASGVDAVVEVGAVPLLPGAREQAEAGIVPGGTRRNRDWVADVLDLAPGVGETDVVLLADAQTSGGLLFGAEPERAAAAVAELREQGLDAAVIGRAVAGRGRIRLDP</sequence>
<dbReference type="PANTHER" id="PTHR10256">
    <property type="entry name" value="SELENIDE, WATER DIKINASE"/>
    <property type="match status" value="1"/>
</dbReference>
<dbReference type="EMBL" id="VFPH01000001">
    <property type="protein sequence ID" value="TQM44586.1"/>
    <property type="molecule type" value="Genomic_DNA"/>
</dbReference>
<comment type="similarity">
    <text evidence="1 9">Belongs to the selenophosphate synthase 1 family. Class I subfamily.</text>
</comment>
<comment type="subunit">
    <text evidence="9">Homodimer.</text>
</comment>
<accession>A0A543GEW3</accession>
<dbReference type="CDD" id="cd02195">
    <property type="entry name" value="SelD"/>
    <property type="match status" value="1"/>
</dbReference>
<dbReference type="GO" id="GO:0000287">
    <property type="term" value="F:magnesium ion binding"/>
    <property type="evidence" value="ECO:0007669"/>
    <property type="project" value="UniProtKB-UniRule"/>
</dbReference>
<feature type="site" description="Important for catalytic activity" evidence="9">
    <location>
        <position position="26"/>
    </location>
</feature>
<evidence type="ECO:0000313" key="12">
    <source>
        <dbReference type="EMBL" id="TQM44586.1"/>
    </source>
</evidence>
<comment type="function">
    <text evidence="9">Synthesizes selenophosphate from selenide and ATP.</text>
</comment>
<dbReference type="SUPFAM" id="SSF55326">
    <property type="entry name" value="PurM N-terminal domain-like"/>
    <property type="match status" value="1"/>
</dbReference>
<dbReference type="PANTHER" id="PTHR10256:SF0">
    <property type="entry name" value="INACTIVE SELENIDE, WATER DIKINASE-LIKE PROTEIN-RELATED"/>
    <property type="match status" value="1"/>
</dbReference>
<dbReference type="Gene3D" id="3.90.650.10">
    <property type="entry name" value="PurM-like C-terminal domain"/>
    <property type="match status" value="1"/>
</dbReference>
<dbReference type="InterPro" id="IPR023061">
    <property type="entry name" value="SelD_I"/>
</dbReference>
<keyword evidence="6 9" id="KW-0067">ATP-binding</keyword>
<feature type="binding site" evidence="9">
    <location>
        <begin position="144"/>
        <end position="146"/>
    </location>
    <ligand>
        <name>ATP</name>
        <dbReference type="ChEBI" id="CHEBI:30616"/>
        <note>ligand shared between dimeric partners</note>
    </ligand>
</feature>
<dbReference type="GO" id="GO:0005737">
    <property type="term" value="C:cytoplasm"/>
    <property type="evidence" value="ECO:0007669"/>
    <property type="project" value="TreeGrafter"/>
</dbReference>
<comment type="cofactor">
    <cofactor evidence="9">
        <name>Mg(2+)</name>
        <dbReference type="ChEBI" id="CHEBI:18420"/>
    </cofactor>
    <text evidence="9">Binds 1 Mg(2+) ion per monomer.</text>
</comment>
<dbReference type="PIRSF" id="PIRSF036407">
    <property type="entry name" value="Selenphspht_syn"/>
    <property type="match status" value="1"/>
</dbReference>
<feature type="domain" description="PurM-like C-terminal" evidence="11">
    <location>
        <begin position="177"/>
        <end position="348"/>
    </location>
</feature>
<dbReference type="InterPro" id="IPR010918">
    <property type="entry name" value="PurM-like_C_dom"/>
</dbReference>
<proteinExistence type="inferred from homology"/>
<dbReference type="InterPro" id="IPR036921">
    <property type="entry name" value="PurM-like_N_sf"/>
</dbReference>
<dbReference type="AlphaFoldDB" id="A0A543GEW3"/>
<evidence type="ECO:0000313" key="13">
    <source>
        <dbReference type="Proteomes" id="UP000319818"/>
    </source>
</evidence>
<organism evidence="12 13">
    <name type="scientific">Pseudonocardia cypriaca</name>
    <dbReference type="NCBI Taxonomy" id="882449"/>
    <lineage>
        <taxon>Bacteria</taxon>
        <taxon>Bacillati</taxon>
        <taxon>Actinomycetota</taxon>
        <taxon>Actinomycetes</taxon>
        <taxon>Pseudonocardiales</taxon>
        <taxon>Pseudonocardiaceae</taxon>
        <taxon>Pseudonocardia</taxon>
    </lineage>
</organism>
<keyword evidence="4 9" id="KW-0547">Nucleotide-binding</keyword>
<reference evidence="12 13" key="1">
    <citation type="submission" date="2019-06" db="EMBL/GenBank/DDBJ databases">
        <title>Sequencing the genomes of 1000 actinobacteria strains.</title>
        <authorList>
            <person name="Klenk H.-P."/>
        </authorList>
    </citation>
    <scope>NUCLEOTIDE SEQUENCE [LARGE SCALE GENOMIC DNA]</scope>
    <source>
        <strain evidence="12 13">DSM 45511</strain>
    </source>
</reference>
<feature type="binding site" description="in other chain" evidence="9">
    <location>
        <position position="26"/>
    </location>
    <ligand>
        <name>ATP</name>
        <dbReference type="ChEBI" id="CHEBI:30616"/>
        <note>ligand shared between dimeric partners</note>
    </ligand>
</feature>
<feature type="binding site" evidence="9">
    <location>
        <position position="96"/>
    </location>
    <ligand>
        <name>Mg(2+)</name>
        <dbReference type="ChEBI" id="CHEBI:18420"/>
    </ligand>
</feature>
<dbReference type="Pfam" id="PF00586">
    <property type="entry name" value="AIRS"/>
    <property type="match status" value="1"/>
</dbReference>
<dbReference type="GO" id="GO:0016260">
    <property type="term" value="P:selenocysteine biosynthetic process"/>
    <property type="evidence" value="ECO:0007669"/>
    <property type="project" value="InterPro"/>
</dbReference>
<evidence type="ECO:0000256" key="7">
    <source>
        <dbReference type="ARBA" id="ARBA00022842"/>
    </source>
</evidence>
<comment type="caution">
    <text evidence="12">The sequence shown here is derived from an EMBL/GenBank/DDBJ whole genome shotgun (WGS) entry which is preliminary data.</text>
</comment>
<feature type="binding site" evidence="9">
    <location>
        <position position="56"/>
    </location>
    <ligand>
        <name>Mg(2+)</name>
        <dbReference type="ChEBI" id="CHEBI:18420"/>
    </ligand>
</feature>